<protein>
    <submittedName>
        <fullName evidence="2">Uncharacterized protein</fullName>
    </submittedName>
</protein>
<reference evidence="2 3" key="1">
    <citation type="submission" date="2016-07" db="EMBL/GenBank/DDBJ databases">
        <authorList>
            <person name="Lefevre C.T."/>
        </authorList>
    </citation>
    <scope>NUCLEOTIDE SEQUENCE [LARGE SCALE GENOMIC DNA]</scope>
    <source>
        <strain evidence="2">PR1</strain>
    </source>
</reference>
<keyword evidence="3" id="KW-1185">Reference proteome</keyword>
<feature type="region of interest" description="Disordered" evidence="1">
    <location>
        <begin position="136"/>
        <end position="157"/>
    </location>
</feature>
<dbReference type="EMBL" id="FLYE01000001">
    <property type="protein sequence ID" value="SCA55220.1"/>
    <property type="molecule type" value="Genomic_DNA"/>
</dbReference>
<accession>A0A1C3RD53</accession>
<dbReference type="AlphaFoldDB" id="A0A1C3RD53"/>
<sequence>MKKSILFVLAFFVFFGGISAFILWQSEHASKEEGFLYSAIGCTSVFKKLDRGDKVETMLNLVHHFSAREGIEATQPGYLTRFIKLVEKKWEKENELAQKNCSGIYTLALEEKKPAQYNAVAMSVIEYMKDLESNKKETATEKAERVIKEQGLEKPLK</sequence>
<gene>
    <name evidence="2" type="ORF">MTBPR1_10467</name>
</gene>
<dbReference type="STRING" id="1867952.MTBPR1_10467"/>
<dbReference type="OrthoDB" id="8445977at2"/>
<evidence type="ECO:0000313" key="3">
    <source>
        <dbReference type="Proteomes" id="UP000231658"/>
    </source>
</evidence>
<evidence type="ECO:0000256" key="1">
    <source>
        <dbReference type="SAM" id="MobiDB-lite"/>
    </source>
</evidence>
<organism evidence="2 3">
    <name type="scientific">Candidatus Terasakiella magnetica</name>
    <dbReference type="NCBI Taxonomy" id="1867952"/>
    <lineage>
        <taxon>Bacteria</taxon>
        <taxon>Pseudomonadati</taxon>
        <taxon>Pseudomonadota</taxon>
        <taxon>Alphaproteobacteria</taxon>
        <taxon>Rhodospirillales</taxon>
        <taxon>Terasakiellaceae</taxon>
        <taxon>Terasakiella</taxon>
    </lineage>
</organism>
<name>A0A1C3RD53_9PROT</name>
<dbReference type="Proteomes" id="UP000231658">
    <property type="component" value="Unassembled WGS sequence"/>
</dbReference>
<proteinExistence type="predicted"/>
<evidence type="ECO:0000313" key="2">
    <source>
        <dbReference type="EMBL" id="SCA55220.1"/>
    </source>
</evidence>
<dbReference type="RefSeq" id="WP_069185912.1">
    <property type="nucleotide sequence ID" value="NZ_FLYE01000001.1"/>
</dbReference>